<reference evidence="1 2" key="1">
    <citation type="submission" date="2014-06" db="EMBL/GenBank/DDBJ databases">
        <title>Evolutionary Origins and Diversification of the Mycorrhizal Mutualists.</title>
        <authorList>
            <consortium name="DOE Joint Genome Institute"/>
            <consortium name="Mycorrhizal Genomics Consortium"/>
            <person name="Kohler A."/>
            <person name="Kuo A."/>
            <person name="Nagy L.G."/>
            <person name="Floudas D."/>
            <person name="Copeland A."/>
            <person name="Barry K.W."/>
            <person name="Cichocki N."/>
            <person name="Veneault-Fourrey C."/>
            <person name="LaButti K."/>
            <person name="Lindquist E.A."/>
            <person name="Lipzen A."/>
            <person name="Lundell T."/>
            <person name="Morin E."/>
            <person name="Murat C."/>
            <person name="Riley R."/>
            <person name="Ohm R."/>
            <person name="Sun H."/>
            <person name="Tunlid A."/>
            <person name="Henrissat B."/>
            <person name="Grigoriev I.V."/>
            <person name="Hibbett D.S."/>
            <person name="Martin F."/>
        </authorList>
    </citation>
    <scope>NUCLEOTIDE SEQUENCE [LARGE SCALE GENOMIC DNA]</scope>
    <source>
        <strain evidence="1 2">SS14</strain>
    </source>
</reference>
<dbReference type="EMBL" id="KN837165">
    <property type="protein sequence ID" value="KIJ37912.1"/>
    <property type="molecule type" value="Genomic_DNA"/>
</dbReference>
<organism evidence="1 2">
    <name type="scientific">Sphaerobolus stellatus (strain SS14)</name>
    <dbReference type="NCBI Taxonomy" id="990650"/>
    <lineage>
        <taxon>Eukaryota</taxon>
        <taxon>Fungi</taxon>
        <taxon>Dikarya</taxon>
        <taxon>Basidiomycota</taxon>
        <taxon>Agaricomycotina</taxon>
        <taxon>Agaricomycetes</taxon>
        <taxon>Phallomycetidae</taxon>
        <taxon>Geastrales</taxon>
        <taxon>Sphaerobolaceae</taxon>
        <taxon>Sphaerobolus</taxon>
    </lineage>
</organism>
<dbReference type="Proteomes" id="UP000054279">
    <property type="component" value="Unassembled WGS sequence"/>
</dbReference>
<accession>A0A0C9V8T6</accession>
<dbReference type="HOGENOM" id="CLU_363298_0_0_1"/>
<gene>
    <name evidence="1" type="ORF">M422DRAFT_259528</name>
</gene>
<dbReference type="OrthoDB" id="3029887at2759"/>
<keyword evidence="2" id="KW-1185">Reference proteome</keyword>
<protein>
    <submittedName>
        <fullName evidence="1">Uncharacterized protein</fullName>
    </submittedName>
</protein>
<dbReference type="AlphaFoldDB" id="A0A0C9V8T6"/>
<evidence type="ECO:0000313" key="2">
    <source>
        <dbReference type="Proteomes" id="UP000054279"/>
    </source>
</evidence>
<sequence length="752" mass="84433">MTVSSTIGFSGFGQRNALTLEMLVVYTWLYREYFVRLSHKFPGFKIVCNVYDMQPKQNAASGTSLQPNCDAIINGSLDGPPDRQALASLEEEHPEIAKALDLRRSVAAVVEADHGAVLTEFAKCSPVAPEMLRASLNLENRLDTSRECVTRGFVGKVHADALSKVVAFAAKEIPFLEINIHHNRKVESVDLTSDPLKPAMLIGPKIGRYPVDFLELANGTTWRRPVSGDVAKRSFSDVASQELLNQSLVYFNLLDKNGILKHGTRFGIGGLKLSANDFVPLILSYTNILKWDEQNGLSRNEEEARKYGRLFLFFSRHPGEMSPPRHSNGDTWNGVDPICSTEEFHALWMHKDHEIIPLLDEIALANVAATLKKMPDEINAPMTTHDRAASYREQNAEYHRSVSENRPSMTEVALYRSAVQSFAYGSGLEKDPAVAGRKMEEKYPITHTNRSGWPIHRALTNADSRPGKAFLSGNARTFKCWEKWRNFFASAPVVTDVDYKRDEDVLSLGENNFHLLIAPRELSLEADDVHVSLADQVQGTLGRTFFRKGRILPTKDGKLSHATDSGMSGHGARILNSYNTVANYWLDTTSRASAIQLAPIKAKMLLAACILRANGDEHPYDSITAMHRKTLDDNDSYQAEIAPLGQVFKEIMRKVLFKRQIEKFAKGNGAWYADAFTFIHTPEKRKSFVSQRMQFHPDAENFQNYIDEIERDNGPIEFRPLSRKQDDERYVDYTATEIGSILEKVMAEVGSD</sequence>
<evidence type="ECO:0000313" key="1">
    <source>
        <dbReference type="EMBL" id="KIJ37912.1"/>
    </source>
</evidence>
<name>A0A0C9V8T6_SPHS4</name>
<proteinExistence type="predicted"/>